<keyword evidence="1" id="KW-0472">Membrane</keyword>
<evidence type="ECO:0000256" key="1">
    <source>
        <dbReference type="SAM" id="Phobius"/>
    </source>
</evidence>
<dbReference type="RefSeq" id="WP_386753765.1">
    <property type="nucleotide sequence ID" value="NZ_JBHSNM010000001.1"/>
</dbReference>
<dbReference type="Pfam" id="PF07301">
    <property type="entry name" value="DUF1453"/>
    <property type="match status" value="1"/>
</dbReference>
<dbReference type="Proteomes" id="UP001596036">
    <property type="component" value="Unassembled WGS sequence"/>
</dbReference>
<feature type="transmembrane region" description="Helical" evidence="1">
    <location>
        <begin position="44"/>
        <end position="61"/>
    </location>
</feature>
<feature type="transmembrane region" description="Helical" evidence="1">
    <location>
        <begin position="96"/>
        <end position="117"/>
    </location>
</feature>
<organism evidence="2 3">
    <name type="scientific">Lysobacter yangpyeongensis</name>
    <dbReference type="NCBI Taxonomy" id="346182"/>
    <lineage>
        <taxon>Bacteria</taxon>
        <taxon>Pseudomonadati</taxon>
        <taxon>Pseudomonadota</taxon>
        <taxon>Gammaproteobacteria</taxon>
        <taxon>Lysobacterales</taxon>
        <taxon>Lysobacteraceae</taxon>
        <taxon>Lysobacter</taxon>
    </lineage>
</organism>
<feature type="transmembrane region" description="Helical" evidence="1">
    <location>
        <begin position="67"/>
        <end position="84"/>
    </location>
</feature>
<accession>A0ABW0SKV7</accession>
<dbReference type="InterPro" id="IPR058247">
    <property type="entry name" value="DUF1453"/>
</dbReference>
<evidence type="ECO:0008006" key="4">
    <source>
        <dbReference type="Google" id="ProtNLM"/>
    </source>
</evidence>
<feature type="transmembrane region" description="Helical" evidence="1">
    <location>
        <begin position="137"/>
        <end position="156"/>
    </location>
</feature>
<gene>
    <name evidence="2" type="ORF">ACFPN1_05975</name>
</gene>
<keyword evidence="1" id="KW-0812">Transmembrane</keyword>
<feature type="transmembrane region" description="Helical" evidence="1">
    <location>
        <begin position="6"/>
        <end position="23"/>
    </location>
</feature>
<sequence>MAAPALPALLPYAMTAGIGLMYYRRIRRQFGRQPWQPRRTMVRIALLALVLASLVLAGIFVPGAALAVATALALGAALGMYGISQTRIELVDGQRSYLPNPWIGGALSLLLVGRLAWRLMHGGFVQAQPGGASPLTLAFAAALIGYYLTYSIALALRMRRLVPDSSIA</sequence>
<keyword evidence="1" id="KW-1133">Transmembrane helix</keyword>
<evidence type="ECO:0000313" key="2">
    <source>
        <dbReference type="EMBL" id="MFC5569604.1"/>
    </source>
</evidence>
<dbReference type="EMBL" id="JBHSNM010000001">
    <property type="protein sequence ID" value="MFC5569604.1"/>
    <property type="molecule type" value="Genomic_DNA"/>
</dbReference>
<protein>
    <recommendedName>
        <fullName evidence="4">DUF1453 domain-containing protein</fullName>
    </recommendedName>
</protein>
<proteinExistence type="predicted"/>
<name>A0ABW0SKV7_9GAMM</name>
<reference evidence="3" key="1">
    <citation type="journal article" date="2019" name="Int. J. Syst. Evol. Microbiol.">
        <title>The Global Catalogue of Microorganisms (GCM) 10K type strain sequencing project: providing services to taxonomists for standard genome sequencing and annotation.</title>
        <authorList>
            <consortium name="The Broad Institute Genomics Platform"/>
            <consortium name="The Broad Institute Genome Sequencing Center for Infectious Disease"/>
            <person name="Wu L."/>
            <person name="Ma J."/>
        </authorList>
    </citation>
    <scope>NUCLEOTIDE SEQUENCE [LARGE SCALE GENOMIC DNA]</scope>
    <source>
        <strain evidence="3">KACC 11407</strain>
    </source>
</reference>
<keyword evidence="3" id="KW-1185">Reference proteome</keyword>
<evidence type="ECO:0000313" key="3">
    <source>
        <dbReference type="Proteomes" id="UP001596036"/>
    </source>
</evidence>
<comment type="caution">
    <text evidence="2">The sequence shown here is derived from an EMBL/GenBank/DDBJ whole genome shotgun (WGS) entry which is preliminary data.</text>
</comment>